<feature type="transmembrane region" description="Helical" evidence="14">
    <location>
        <begin position="608"/>
        <end position="628"/>
    </location>
</feature>
<keyword evidence="10" id="KW-0406">Ion transport</keyword>
<feature type="transmembrane region" description="Helical" evidence="14">
    <location>
        <begin position="429"/>
        <end position="449"/>
    </location>
</feature>
<dbReference type="SUPFAM" id="SSF52540">
    <property type="entry name" value="P-loop containing nucleoside triphosphate hydrolases"/>
    <property type="match status" value="1"/>
</dbReference>
<evidence type="ECO:0000256" key="13">
    <source>
        <dbReference type="NCBIfam" id="TIGR00437"/>
    </source>
</evidence>
<dbReference type="InterPro" id="IPR050860">
    <property type="entry name" value="FeoB_GTPase"/>
</dbReference>
<evidence type="ECO:0000256" key="3">
    <source>
        <dbReference type="ARBA" id="ARBA00022448"/>
    </source>
</evidence>
<evidence type="ECO:0000256" key="5">
    <source>
        <dbReference type="ARBA" id="ARBA00022496"/>
    </source>
</evidence>
<organism evidence="16 17">
    <name type="scientific">Corynebacterium hansenii</name>
    <dbReference type="NCBI Taxonomy" id="394964"/>
    <lineage>
        <taxon>Bacteria</taxon>
        <taxon>Bacillati</taxon>
        <taxon>Actinomycetota</taxon>
        <taxon>Actinomycetes</taxon>
        <taxon>Mycobacteriales</taxon>
        <taxon>Corynebacteriaceae</taxon>
        <taxon>Corynebacterium</taxon>
    </lineage>
</organism>
<keyword evidence="5 14" id="KW-0410">Iron transport</keyword>
<keyword evidence="11 14" id="KW-0342">GTP-binding</keyword>
<evidence type="ECO:0000256" key="7">
    <source>
        <dbReference type="ARBA" id="ARBA00022741"/>
    </source>
</evidence>
<accession>A0ABV7ZRF7</accession>
<keyword evidence="17" id="KW-1185">Reference proteome</keyword>
<evidence type="ECO:0000313" key="16">
    <source>
        <dbReference type="EMBL" id="MFC3851108.1"/>
    </source>
</evidence>
<protein>
    <recommendedName>
        <fullName evidence="13 14">Ferrous iron transport protein B</fullName>
    </recommendedName>
</protein>
<feature type="transmembrane region" description="Helical" evidence="14">
    <location>
        <begin position="640"/>
        <end position="661"/>
    </location>
</feature>
<gene>
    <name evidence="16" type="primary">feoB</name>
    <name evidence="16" type="ORF">ACFORJ_13170</name>
</gene>
<feature type="domain" description="FeoB-type G" evidence="15">
    <location>
        <begin position="31"/>
        <end position="197"/>
    </location>
</feature>
<name>A0ABV7ZRF7_9CORY</name>
<dbReference type="Proteomes" id="UP001595751">
    <property type="component" value="Unassembled WGS sequence"/>
</dbReference>
<comment type="function">
    <text evidence="1 14">Probable transporter of a GTP-driven Fe(2+) uptake system.</text>
</comment>
<dbReference type="Pfam" id="PF07664">
    <property type="entry name" value="FeoB_C"/>
    <property type="match status" value="1"/>
</dbReference>
<keyword evidence="9 14" id="KW-0408">Iron</keyword>
<sequence length="665" mass="69834">MNASPKATAKPIATAPSCHACAGGSPAPSGSPVIGLVGAPNSGKSTLFNALTGAKAQMGNWPGTTVEVSRGAWRAGDVTYDVIDFPGAYSLDAMSPDEELTREMLINREPAERPDLVIVAVDATAPARGLYLFSEIAEHPYRIVVALTKTDVAAAQGVDVDAAAMQDALGVPVVAVDPRRRARVDDVRTAVAGAMTGCPRVIRAVAETDADGDPDAPDAADEARFAYIDRVVAASTTDRGEKATWSDRIDRVALNPLVGPLLFLGVMWVVFQITTVVAAPLQDGLESLVTGPISDWARSGMGAIGLGGPVPTGLVVDGLIGGVGMVLTFAPLMALMFLCLAVLEDSGYMARAAVVTDRVMRAIGLPGKAFIPLIVGFGCNVPAISATRVLGNPRHRVLTALLIPFTSCSARLTVYVMLAAVFFPGSAGTVVFLMYLISIGLVVLTGLILRHTLWRAMPSEPLVIDLPGYQLPMPRLALSVAWTRLKGFLRTAGGIIVVTVVAVWALMSVPVAPGYGLADENLPPRDSAYGAVSETVAPVFAPAGFGSWSLTGTLLTGFVAKEAVISTWAQTYAVEDVTDSDPDEQRTSPLAENIRADFDETSGGHGLAAVWAFMIFLLAYTPCVATLAAQKREIGLKWTLFGLVAQLLGAWLLAVAVFQVLRLFL</sequence>
<evidence type="ECO:0000256" key="1">
    <source>
        <dbReference type="ARBA" id="ARBA00003926"/>
    </source>
</evidence>
<dbReference type="InterPro" id="IPR030389">
    <property type="entry name" value="G_FEOB_dom"/>
</dbReference>
<evidence type="ECO:0000256" key="4">
    <source>
        <dbReference type="ARBA" id="ARBA00022475"/>
    </source>
</evidence>
<reference evidence="17" key="1">
    <citation type="journal article" date="2019" name="Int. J. Syst. Evol. Microbiol.">
        <title>The Global Catalogue of Microorganisms (GCM) 10K type strain sequencing project: providing services to taxonomists for standard genome sequencing and annotation.</title>
        <authorList>
            <consortium name="The Broad Institute Genomics Platform"/>
            <consortium name="The Broad Institute Genome Sequencing Center for Infectious Disease"/>
            <person name="Wu L."/>
            <person name="Ma J."/>
        </authorList>
    </citation>
    <scope>NUCLEOTIDE SEQUENCE [LARGE SCALE GENOMIC DNA]</scope>
    <source>
        <strain evidence="17">CCUG 53252</strain>
    </source>
</reference>
<evidence type="ECO:0000259" key="15">
    <source>
        <dbReference type="PROSITE" id="PS51711"/>
    </source>
</evidence>
<dbReference type="InterPro" id="IPR027417">
    <property type="entry name" value="P-loop_NTPase"/>
</dbReference>
<feature type="transmembrane region" description="Helical" evidence="14">
    <location>
        <begin position="319"/>
        <end position="343"/>
    </location>
</feature>
<dbReference type="InterPro" id="IPR011642">
    <property type="entry name" value="Gate_dom"/>
</dbReference>
<evidence type="ECO:0000256" key="11">
    <source>
        <dbReference type="ARBA" id="ARBA00023134"/>
    </source>
</evidence>
<keyword evidence="8 14" id="KW-1133">Transmembrane helix</keyword>
<keyword evidence="12 14" id="KW-0472">Membrane</keyword>
<evidence type="ECO:0000256" key="14">
    <source>
        <dbReference type="RuleBase" id="RU362098"/>
    </source>
</evidence>
<keyword evidence="3 14" id="KW-0813">Transport</keyword>
<dbReference type="Gene3D" id="3.40.50.300">
    <property type="entry name" value="P-loop containing nucleotide triphosphate hydrolases"/>
    <property type="match status" value="1"/>
</dbReference>
<proteinExistence type="inferred from homology"/>
<dbReference type="PROSITE" id="PS51711">
    <property type="entry name" value="G_FEOB"/>
    <property type="match status" value="1"/>
</dbReference>
<dbReference type="PANTHER" id="PTHR43185:SF1">
    <property type="entry name" value="FE(2+) TRANSPORTER FEOB"/>
    <property type="match status" value="1"/>
</dbReference>
<feature type="transmembrane region" description="Helical" evidence="14">
    <location>
        <begin position="488"/>
        <end position="507"/>
    </location>
</feature>
<evidence type="ECO:0000256" key="8">
    <source>
        <dbReference type="ARBA" id="ARBA00022989"/>
    </source>
</evidence>
<evidence type="ECO:0000256" key="10">
    <source>
        <dbReference type="ARBA" id="ARBA00023065"/>
    </source>
</evidence>
<dbReference type="Pfam" id="PF07670">
    <property type="entry name" value="Gate"/>
    <property type="match status" value="2"/>
</dbReference>
<keyword evidence="6 14" id="KW-0812">Transmembrane</keyword>
<keyword evidence="4" id="KW-1003">Cell membrane</keyword>
<evidence type="ECO:0000256" key="9">
    <source>
        <dbReference type="ARBA" id="ARBA00023004"/>
    </source>
</evidence>
<comment type="caution">
    <text evidence="14">Lacks conserved residue(s) required for the propagation of feature annotation.</text>
</comment>
<evidence type="ECO:0000256" key="12">
    <source>
        <dbReference type="ARBA" id="ARBA00023136"/>
    </source>
</evidence>
<dbReference type="RefSeq" id="WP_048739225.1">
    <property type="nucleotide sequence ID" value="NZ_CP047211.1"/>
</dbReference>
<evidence type="ECO:0000256" key="2">
    <source>
        <dbReference type="ARBA" id="ARBA00004651"/>
    </source>
</evidence>
<comment type="caution">
    <text evidence="16">The sequence shown here is derived from an EMBL/GenBank/DDBJ whole genome shotgun (WGS) entry which is preliminary data.</text>
</comment>
<keyword evidence="7" id="KW-0547">Nucleotide-binding</keyword>
<evidence type="ECO:0000313" key="17">
    <source>
        <dbReference type="Proteomes" id="UP001595751"/>
    </source>
</evidence>
<dbReference type="NCBIfam" id="TIGR00437">
    <property type="entry name" value="feoB"/>
    <property type="match status" value="1"/>
</dbReference>
<feature type="transmembrane region" description="Helical" evidence="14">
    <location>
        <begin position="257"/>
        <end position="279"/>
    </location>
</feature>
<dbReference type="InterPro" id="IPR006073">
    <property type="entry name" value="GTP-bd"/>
</dbReference>
<dbReference type="InterPro" id="IPR003373">
    <property type="entry name" value="Fe2_transport_prot-B"/>
</dbReference>
<comment type="similarity">
    <text evidence="14">Belongs to the TRAFAC class TrmE-Era-EngA-EngB-Septin-like GTPase superfamily. FeoB GTPase (TC 9.A.8) family.</text>
</comment>
<dbReference type="InterPro" id="IPR011640">
    <property type="entry name" value="Fe2_transport_prot_B_C"/>
</dbReference>
<dbReference type="PANTHER" id="PTHR43185">
    <property type="entry name" value="FERROUS IRON TRANSPORT PROTEIN B"/>
    <property type="match status" value="1"/>
</dbReference>
<comment type="subcellular location">
    <subcellularLocation>
        <location evidence="14">Cell inner membrane</location>
        <topology evidence="14">Multi-pass membrane protein</topology>
    </subcellularLocation>
    <subcellularLocation>
        <location evidence="2">Cell membrane</location>
        <topology evidence="2">Multi-pass membrane protein</topology>
    </subcellularLocation>
</comment>
<evidence type="ECO:0000256" key="6">
    <source>
        <dbReference type="ARBA" id="ARBA00022692"/>
    </source>
</evidence>
<dbReference type="PRINTS" id="PR00326">
    <property type="entry name" value="GTP1OBG"/>
</dbReference>
<dbReference type="EMBL" id="JBHRZN010000006">
    <property type="protein sequence ID" value="MFC3851108.1"/>
    <property type="molecule type" value="Genomic_DNA"/>
</dbReference>
<dbReference type="Pfam" id="PF02421">
    <property type="entry name" value="FeoB_N"/>
    <property type="match status" value="1"/>
</dbReference>